<dbReference type="InterPro" id="IPR053158">
    <property type="entry name" value="CapK_Type1_Caps_Biosynth"/>
</dbReference>
<gene>
    <name evidence="1" type="ORF">ADCFC_15740</name>
</gene>
<dbReference type="PANTHER" id="PTHR36932">
    <property type="entry name" value="CAPSULAR POLYSACCHARIDE BIOSYNTHESIS PROTEIN"/>
    <property type="match status" value="1"/>
</dbReference>
<dbReference type="RefSeq" id="WP_173113694.1">
    <property type="nucleotide sequence ID" value="NZ_AP022829.1"/>
</dbReference>
<dbReference type="SUPFAM" id="SSF56801">
    <property type="entry name" value="Acetyl-CoA synthetase-like"/>
    <property type="match status" value="1"/>
</dbReference>
<reference evidence="2" key="2">
    <citation type="submission" date="2020-03" db="EMBL/GenBank/DDBJ databases">
        <title>Complete Genome Sequence of Adlercreutzia sp. strain 8CFCBH1 Producing Equol, Isolated from Healthy Japanese Feces.</title>
        <authorList>
            <person name="Ogata Y."/>
            <person name="Sakamoto M."/>
            <person name="Ohkuma M."/>
            <person name="Hattori M."/>
            <person name="Suda W."/>
        </authorList>
    </citation>
    <scope>NUCLEOTIDE SEQUENCE [LARGE SCALE GENOMIC DNA]</scope>
    <source>
        <strain evidence="2">8CFCBH1</strain>
    </source>
</reference>
<reference evidence="2" key="1">
    <citation type="journal article" date="2020" name="Microbiol. Resour. Announc.">
        <title>Complete Genome Sequence of Adlercreutzia sp. Strain 8CFCBH1, a Potent Producer of Equol, Isolated from Healthy Japanese Feces.</title>
        <authorList>
            <person name="Ogata Y."/>
            <person name="Sakamoto M."/>
            <person name="Ohkuma M."/>
            <person name="Hattori M."/>
            <person name="Suda W."/>
        </authorList>
    </citation>
    <scope>NUCLEOTIDE SEQUENCE [LARGE SCALE GENOMIC DNA]</scope>
    <source>
        <strain evidence="2">8CFCBH1</strain>
    </source>
</reference>
<dbReference type="Proteomes" id="UP000501727">
    <property type="component" value="Chromosome"/>
</dbReference>
<dbReference type="KEGG" id="ahat:ADCFC_16960"/>
<organism evidence="1 2">
    <name type="scientific">Adlercreutzia hattorii</name>
    <dbReference type="NCBI Taxonomy" id="2707299"/>
    <lineage>
        <taxon>Bacteria</taxon>
        <taxon>Bacillati</taxon>
        <taxon>Actinomycetota</taxon>
        <taxon>Coriobacteriia</taxon>
        <taxon>Eggerthellales</taxon>
        <taxon>Eggerthellaceae</taxon>
        <taxon>Adlercreutzia</taxon>
    </lineage>
</organism>
<dbReference type="Gene3D" id="3.40.50.12780">
    <property type="entry name" value="N-terminal domain of ligase-like"/>
    <property type="match status" value="1"/>
</dbReference>
<evidence type="ECO:0000313" key="2">
    <source>
        <dbReference type="Proteomes" id="UP000501727"/>
    </source>
</evidence>
<dbReference type="PANTHER" id="PTHR36932:SF1">
    <property type="entry name" value="CAPSULAR POLYSACCHARIDE BIOSYNTHESIS PROTEIN"/>
    <property type="match status" value="1"/>
</dbReference>
<dbReference type="EMBL" id="AP022829">
    <property type="protein sequence ID" value="BCA89077.1"/>
    <property type="molecule type" value="Genomic_DNA"/>
</dbReference>
<keyword evidence="2" id="KW-1185">Reference proteome</keyword>
<dbReference type="AlphaFoldDB" id="A0A6F8SMX1"/>
<name>A0A6F8SMX1_9ACTN</name>
<protein>
    <submittedName>
        <fullName evidence="1">Capsular polysaccharide biosynthesis protein CapK</fullName>
    </submittedName>
</protein>
<proteinExistence type="predicted"/>
<accession>A0A6F8SMX1</accession>
<sequence>MSATDWYFRLPLPMQNAATYIVAAKNRWERYGAPFGEIMAGYRERASWSADHLAAYRDERLRLMVDHCYRTVPYYARWFRDNEIDPASIKTVDDLAVLPVLSKDDVRACPEDFLSCLFANRRVIRRHTSGTTGSSFQFVMDRRAVMEQWAVTWRYWEGLGISFDTPHAMFGTRRIASPSQAKPPYWRSKAPVQEWYFSAFHESDENMPAYFDEIERRGFSWIHGYPSLVTPLAAYMVEKGRRFSRPLSHVTLAAENLLAHQRALMVEAFGVEPRMHYASTEGVANASQGPEGEAYRIDEDYAVTEVLPLDEDPLSGEIVGTSLTNYAMPLLRWRLRDIGREGRDGDGYRTLVSIDGRTEDYLRLPSGIRMGKLDHVFKDTRHFREAQIRQAADYSLELWVVSTQQDTSADEAIALRELRESGCDVPVSFRYVESIPKTKAGKLQFVISEVE</sequence>
<evidence type="ECO:0000313" key="1">
    <source>
        <dbReference type="EMBL" id="BCA89077.1"/>
    </source>
</evidence>
<dbReference type="InterPro" id="IPR042099">
    <property type="entry name" value="ANL_N_sf"/>
</dbReference>